<dbReference type="InterPro" id="IPR036388">
    <property type="entry name" value="WH-like_DNA-bd_sf"/>
</dbReference>
<protein>
    <submittedName>
        <fullName evidence="1">MarR family winged helix-turn-helix transcriptional regulator</fullName>
    </submittedName>
</protein>
<sequence length="133" mass="14997">MSDEITSARQAGHDPRVPAFGRRALEQQCGITHLVYEVLLIVGRAGEDGLTMRSIAQEQVLTTGGATRLVDRRVQLVRLTELGERTTVRASRLHVANIERYFFAPLPEEHRERFADDLRTLSHAARDALPKLR</sequence>
<evidence type="ECO:0000313" key="2">
    <source>
        <dbReference type="Proteomes" id="UP001304298"/>
    </source>
</evidence>
<proteinExistence type="predicted"/>
<dbReference type="EMBL" id="JAYFSI010000008">
    <property type="protein sequence ID" value="MEA5363904.1"/>
    <property type="molecule type" value="Genomic_DNA"/>
</dbReference>
<dbReference type="Gene3D" id="1.10.10.10">
    <property type="entry name" value="Winged helix-like DNA-binding domain superfamily/Winged helix DNA-binding domain"/>
    <property type="match status" value="2"/>
</dbReference>
<comment type="caution">
    <text evidence="1">The sequence shown here is derived from an EMBL/GenBank/DDBJ whole genome shotgun (WGS) entry which is preliminary data.</text>
</comment>
<organism evidence="1 2">
    <name type="scientific">Amycolatopsis heterodermiae</name>
    <dbReference type="NCBI Taxonomy" id="3110235"/>
    <lineage>
        <taxon>Bacteria</taxon>
        <taxon>Bacillati</taxon>
        <taxon>Actinomycetota</taxon>
        <taxon>Actinomycetes</taxon>
        <taxon>Pseudonocardiales</taxon>
        <taxon>Pseudonocardiaceae</taxon>
        <taxon>Amycolatopsis</taxon>
    </lineage>
</organism>
<dbReference type="RefSeq" id="WP_323331660.1">
    <property type="nucleotide sequence ID" value="NZ_JAYFSI010000008.1"/>
</dbReference>
<name>A0ABU5RE50_9PSEU</name>
<gene>
    <name evidence="1" type="ORF">VA596_30530</name>
</gene>
<keyword evidence="2" id="KW-1185">Reference proteome</keyword>
<dbReference type="Proteomes" id="UP001304298">
    <property type="component" value="Unassembled WGS sequence"/>
</dbReference>
<accession>A0ABU5RE50</accession>
<reference evidence="1 2" key="1">
    <citation type="submission" date="2023-12" db="EMBL/GenBank/DDBJ databases">
        <title>Amycolatopsis sp. V23-08.</title>
        <authorList>
            <person name="Somphong A."/>
        </authorList>
    </citation>
    <scope>NUCLEOTIDE SEQUENCE [LARGE SCALE GENOMIC DNA]</scope>
    <source>
        <strain evidence="1 2">V23-08</strain>
    </source>
</reference>
<dbReference type="InterPro" id="IPR036390">
    <property type="entry name" value="WH_DNA-bd_sf"/>
</dbReference>
<dbReference type="SUPFAM" id="SSF46785">
    <property type="entry name" value="Winged helix' DNA-binding domain"/>
    <property type="match status" value="1"/>
</dbReference>
<evidence type="ECO:0000313" key="1">
    <source>
        <dbReference type="EMBL" id="MEA5363904.1"/>
    </source>
</evidence>